<dbReference type="Gene3D" id="3.30.750.24">
    <property type="entry name" value="STAS domain"/>
    <property type="match status" value="1"/>
</dbReference>
<evidence type="ECO:0000313" key="3">
    <source>
        <dbReference type="EMBL" id="RAK60974.1"/>
    </source>
</evidence>
<dbReference type="GO" id="GO:0043190">
    <property type="term" value="C:ATP-binding cassette (ABC) transporter complex"/>
    <property type="evidence" value="ECO:0007669"/>
    <property type="project" value="InterPro"/>
</dbReference>
<evidence type="ECO:0000313" key="4">
    <source>
        <dbReference type="Proteomes" id="UP000249842"/>
    </source>
</evidence>
<dbReference type="SUPFAM" id="SSF52091">
    <property type="entry name" value="SpoIIaa-like"/>
    <property type="match status" value="1"/>
</dbReference>
<dbReference type="AlphaFoldDB" id="A0A328B526"/>
<dbReference type="GO" id="GO:0005548">
    <property type="term" value="F:phospholipid transporter activity"/>
    <property type="evidence" value="ECO:0007669"/>
    <property type="project" value="TreeGrafter"/>
</dbReference>
<dbReference type="Proteomes" id="UP000249842">
    <property type="component" value="Unassembled WGS sequence"/>
</dbReference>
<comment type="subcellular location">
    <subcellularLocation>
        <location evidence="2">Cell inner membrane</location>
        <topology evidence="2">Multi-pass membrane protein</topology>
    </subcellularLocation>
</comment>
<keyword evidence="2" id="KW-0997">Cell inner membrane</keyword>
<organism evidence="3 4">
    <name type="scientific">Phenylobacterium hankyongense</name>
    <dbReference type="NCBI Taxonomy" id="1813876"/>
    <lineage>
        <taxon>Bacteria</taxon>
        <taxon>Pseudomonadati</taxon>
        <taxon>Pseudomonadota</taxon>
        <taxon>Alphaproteobacteria</taxon>
        <taxon>Caulobacterales</taxon>
        <taxon>Caulobacteraceae</taxon>
        <taxon>Phenylobacterium</taxon>
    </lineage>
</organism>
<feature type="transmembrane region" description="Helical" evidence="2">
    <location>
        <begin position="204"/>
        <end position="224"/>
    </location>
</feature>
<keyword evidence="2" id="KW-1003">Cell membrane</keyword>
<feature type="transmembrane region" description="Helical" evidence="2">
    <location>
        <begin position="262"/>
        <end position="292"/>
    </location>
</feature>
<evidence type="ECO:0000256" key="1">
    <source>
        <dbReference type="ARBA" id="ARBA00003787"/>
    </source>
</evidence>
<dbReference type="OrthoDB" id="9805022at2"/>
<feature type="transmembrane region" description="Helical" evidence="2">
    <location>
        <begin position="351"/>
        <end position="371"/>
    </location>
</feature>
<keyword evidence="4" id="KW-1185">Reference proteome</keyword>
<dbReference type="InterPro" id="IPR003453">
    <property type="entry name" value="ABC_MlaE_roteobac"/>
</dbReference>
<comment type="similarity">
    <text evidence="2">Belongs to the MlaE permease family.</text>
</comment>
<feature type="transmembrane region" description="Helical" evidence="2">
    <location>
        <begin position="129"/>
        <end position="148"/>
    </location>
</feature>
<keyword evidence="2" id="KW-0472">Membrane</keyword>
<name>A0A328B526_9CAUL</name>
<dbReference type="RefSeq" id="WP_111458266.1">
    <property type="nucleotide sequence ID" value="NZ_QFYP01000001.1"/>
</dbReference>
<sequence length="375" mass="40167">MERPADFSLRTAADRPTVVLAGDWTANGVGEAGSALAEALSSVSDFVLDMRRVRRLDTAGAYAVIRAARDSFDLSKVKARPETLRLLQLVADARQVEPVVREPPRDFHDLTIRIGKGVMDVALEGLDTMVFLGHLLVVIARTAVNLFINPKRIRWAAIVSQMERAGLDAIPIVATTSFFIGAVVGLLGANMLRQFGAEVFAVELIGIAVLREFNIIITAVLLAGRSASSFAAEIGSMKMSQEIDAMRVLGVDPFEALVFPRFAALLVTIPLLTFVATLAGLFGGLMVVWTVLDLGPAFFLQRIVDNVGVAHFWIGLSKAPVMAAVIAGIGCRQGLEVGGDVESLGRRVTAAVVHAIFAIIMIDAAFALVYMELGI</sequence>
<feature type="transmembrane region" description="Helical" evidence="2">
    <location>
        <begin position="169"/>
        <end position="192"/>
    </location>
</feature>
<dbReference type="NCBIfam" id="TIGR00056">
    <property type="entry name" value="MlaE family lipid ABC transporter permease subunit"/>
    <property type="match status" value="1"/>
</dbReference>
<keyword evidence="2" id="KW-1133">Transmembrane helix</keyword>
<dbReference type="Pfam" id="PF02405">
    <property type="entry name" value="MlaE"/>
    <property type="match status" value="1"/>
</dbReference>
<feature type="transmembrane region" description="Helical" evidence="2">
    <location>
        <begin position="312"/>
        <end position="331"/>
    </location>
</feature>
<dbReference type="PANTHER" id="PTHR30188">
    <property type="entry name" value="ABC TRANSPORTER PERMEASE PROTEIN-RELATED"/>
    <property type="match status" value="1"/>
</dbReference>
<reference evidence="4" key="1">
    <citation type="submission" date="2018-05" db="EMBL/GenBank/DDBJ databases">
        <authorList>
            <person name="Li X."/>
        </authorList>
    </citation>
    <scope>NUCLEOTIDE SEQUENCE [LARGE SCALE GENOMIC DNA]</scope>
    <source>
        <strain evidence="4">HKS-05</strain>
    </source>
</reference>
<protein>
    <submittedName>
        <fullName evidence="3">ABC transporter permease</fullName>
    </submittedName>
</protein>
<dbReference type="InterPro" id="IPR030802">
    <property type="entry name" value="Permease_MalE"/>
</dbReference>
<dbReference type="InterPro" id="IPR036513">
    <property type="entry name" value="STAS_dom_sf"/>
</dbReference>
<dbReference type="PANTHER" id="PTHR30188:SF3">
    <property type="entry name" value="ABC TRANSPORTER PERMEASE"/>
    <property type="match status" value="1"/>
</dbReference>
<evidence type="ECO:0000256" key="2">
    <source>
        <dbReference type="RuleBase" id="RU362044"/>
    </source>
</evidence>
<gene>
    <name evidence="3" type="ORF">DJ021_14740</name>
</gene>
<keyword evidence="2" id="KW-0812">Transmembrane</keyword>
<comment type="function">
    <text evidence="1">Could be part of an ABC transporter complex.</text>
</comment>
<proteinExistence type="inferred from homology"/>
<accession>A0A328B526</accession>
<dbReference type="EMBL" id="QFYP01000001">
    <property type="protein sequence ID" value="RAK60974.1"/>
    <property type="molecule type" value="Genomic_DNA"/>
</dbReference>
<comment type="caution">
    <text evidence="3">The sequence shown here is derived from an EMBL/GenBank/DDBJ whole genome shotgun (WGS) entry which is preliminary data.</text>
</comment>